<keyword evidence="3" id="KW-0804">Transcription</keyword>
<dbReference type="InterPro" id="IPR036390">
    <property type="entry name" value="WH_DNA-bd_sf"/>
</dbReference>
<evidence type="ECO:0000256" key="3">
    <source>
        <dbReference type="ARBA" id="ARBA00023163"/>
    </source>
</evidence>
<evidence type="ECO:0000313" key="5">
    <source>
        <dbReference type="EMBL" id="SER43865.1"/>
    </source>
</evidence>
<dbReference type="Pfam" id="PF07729">
    <property type="entry name" value="FCD"/>
    <property type="match status" value="1"/>
</dbReference>
<dbReference type="GO" id="GO:0003677">
    <property type="term" value="F:DNA binding"/>
    <property type="evidence" value="ECO:0007669"/>
    <property type="project" value="UniProtKB-KW"/>
</dbReference>
<dbReference type="PROSITE" id="PS50949">
    <property type="entry name" value="HTH_GNTR"/>
    <property type="match status" value="1"/>
</dbReference>
<dbReference type="Gene3D" id="1.10.10.10">
    <property type="entry name" value="Winged helix-like DNA-binding domain superfamily/Winged helix DNA-binding domain"/>
    <property type="match status" value="1"/>
</dbReference>
<dbReference type="CDD" id="cd07377">
    <property type="entry name" value="WHTH_GntR"/>
    <property type="match status" value="1"/>
</dbReference>
<organism evidence="5 6">
    <name type="scientific">Salisediminibacterium halotolerans</name>
    <dbReference type="NCBI Taxonomy" id="517425"/>
    <lineage>
        <taxon>Bacteria</taxon>
        <taxon>Bacillati</taxon>
        <taxon>Bacillota</taxon>
        <taxon>Bacilli</taxon>
        <taxon>Bacillales</taxon>
        <taxon>Bacillaceae</taxon>
        <taxon>Salisediminibacterium</taxon>
    </lineage>
</organism>
<evidence type="ECO:0000256" key="1">
    <source>
        <dbReference type="ARBA" id="ARBA00023015"/>
    </source>
</evidence>
<proteinExistence type="predicted"/>
<dbReference type="PANTHER" id="PTHR43537:SF5">
    <property type="entry name" value="UXU OPERON TRANSCRIPTIONAL REGULATOR"/>
    <property type="match status" value="1"/>
</dbReference>
<keyword evidence="5" id="KW-0670">Pyruvate</keyword>
<sequence length="268" mass="30533">MFCELQRRRIQDTIYVKELSSQSLGTILEGVTHMIKQVKTKKIYEIVAEQLTEMIVNGDYEPGERLGSVQKLSEDFDVGRSAIREALSALKAMGLIEIRQGEGTFVKHHIVDVSKEMIPNVMERNDLIQLFEVRKLNETGAAALAASNRDEDDLTNLQTILDEMKLNEGDGVLGEQADIRFHMAIVAAAKNPMLERLMETISETVKESMKEARQLFLYTDEEKMKQLYNEHVQIFEAIKAQDSSAAYEAMYTHLAGVEKEIFLKEERE</sequence>
<gene>
    <name evidence="5" type="ORF">SAMN05444126_101102</name>
</gene>
<evidence type="ECO:0000313" key="6">
    <source>
        <dbReference type="Proteomes" id="UP000199318"/>
    </source>
</evidence>
<dbReference type="SUPFAM" id="SSF46785">
    <property type="entry name" value="Winged helix' DNA-binding domain"/>
    <property type="match status" value="1"/>
</dbReference>
<reference evidence="6" key="1">
    <citation type="submission" date="2016-10" db="EMBL/GenBank/DDBJ databases">
        <authorList>
            <person name="de Groot N.N."/>
        </authorList>
    </citation>
    <scope>NUCLEOTIDE SEQUENCE [LARGE SCALE GENOMIC DNA]</scope>
    <source>
        <strain evidence="6">10nlg</strain>
    </source>
</reference>
<dbReference type="InterPro" id="IPR000524">
    <property type="entry name" value="Tscrpt_reg_HTH_GntR"/>
</dbReference>
<dbReference type="AlphaFoldDB" id="A0A1H9P7J6"/>
<keyword evidence="2" id="KW-0238">DNA-binding</keyword>
<keyword evidence="1" id="KW-0805">Transcription regulation</keyword>
<dbReference type="SUPFAM" id="SSF48008">
    <property type="entry name" value="GntR ligand-binding domain-like"/>
    <property type="match status" value="1"/>
</dbReference>
<feature type="domain" description="HTH gntR-type" evidence="4">
    <location>
        <begin position="41"/>
        <end position="109"/>
    </location>
</feature>
<dbReference type="PRINTS" id="PR00035">
    <property type="entry name" value="HTHGNTR"/>
</dbReference>
<evidence type="ECO:0000256" key="2">
    <source>
        <dbReference type="ARBA" id="ARBA00023125"/>
    </source>
</evidence>
<dbReference type="SMART" id="SM00345">
    <property type="entry name" value="HTH_GNTR"/>
    <property type="match status" value="1"/>
</dbReference>
<dbReference type="InterPro" id="IPR011711">
    <property type="entry name" value="GntR_C"/>
</dbReference>
<accession>A0A1H9P7J6</accession>
<dbReference type="STRING" id="1464123.SAMN05444126_101102"/>
<dbReference type="GO" id="GO:0003700">
    <property type="term" value="F:DNA-binding transcription factor activity"/>
    <property type="evidence" value="ECO:0007669"/>
    <property type="project" value="InterPro"/>
</dbReference>
<dbReference type="Proteomes" id="UP000199318">
    <property type="component" value="Unassembled WGS sequence"/>
</dbReference>
<name>A0A1H9P7J6_9BACI</name>
<dbReference type="PANTHER" id="PTHR43537">
    <property type="entry name" value="TRANSCRIPTIONAL REGULATOR, GNTR FAMILY"/>
    <property type="match status" value="1"/>
</dbReference>
<protein>
    <submittedName>
        <fullName evidence="5">GntR family transcriptional regulator, transcriptional repressor for pyruvate dehydrogenase complex</fullName>
    </submittedName>
</protein>
<keyword evidence="6" id="KW-1185">Reference proteome</keyword>
<dbReference type="InterPro" id="IPR008920">
    <property type="entry name" value="TF_FadR/GntR_C"/>
</dbReference>
<dbReference type="Pfam" id="PF00392">
    <property type="entry name" value="GntR"/>
    <property type="match status" value="1"/>
</dbReference>
<comment type="caution">
    <text evidence="5">The sequence shown here is derived from an EMBL/GenBank/DDBJ whole genome shotgun (WGS) entry which is preliminary data.</text>
</comment>
<dbReference type="SMART" id="SM00895">
    <property type="entry name" value="FCD"/>
    <property type="match status" value="1"/>
</dbReference>
<dbReference type="InterPro" id="IPR036388">
    <property type="entry name" value="WH-like_DNA-bd_sf"/>
</dbReference>
<dbReference type="Gene3D" id="1.20.120.530">
    <property type="entry name" value="GntR ligand-binding domain-like"/>
    <property type="match status" value="1"/>
</dbReference>
<evidence type="ECO:0000259" key="4">
    <source>
        <dbReference type="PROSITE" id="PS50949"/>
    </source>
</evidence>
<dbReference type="EMBL" id="FOGV01000001">
    <property type="protein sequence ID" value="SER43865.1"/>
    <property type="molecule type" value="Genomic_DNA"/>
</dbReference>